<dbReference type="InterPro" id="IPR027417">
    <property type="entry name" value="P-loop_NTPase"/>
</dbReference>
<dbReference type="GO" id="GO:0046872">
    <property type="term" value="F:metal ion binding"/>
    <property type="evidence" value="ECO:0007669"/>
    <property type="project" value="UniProtKB-KW"/>
</dbReference>
<comment type="function">
    <text evidence="6">Exhibits a very high intrinsic GTPase hydrolysis rate. Involved in the addition of a carboxymethylaminomethyl (cmnm) group at the wobble position (U34) of certain tRNAs, forming tRNA-cmnm(5)s(2)U34.</text>
</comment>
<evidence type="ECO:0000313" key="9">
    <source>
        <dbReference type="EMBL" id="ROO30960.1"/>
    </source>
</evidence>
<dbReference type="AlphaFoldDB" id="A0A423PZI8"/>
<feature type="binding site" evidence="6">
    <location>
        <position position="237"/>
    </location>
    <ligand>
        <name>Mg(2+)</name>
        <dbReference type="ChEBI" id="CHEBI:18420"/>
    </ligand>
</feature>
<comment type="subcellular location">
    <subcellularLocation>
        <location evidence="6">Cytoplasm</location>
    </subcellularLocation>
</comment>
<evidence type="ECO:0000256" key="6">
    <source>
        <dbReference type="HAMAP-Rule" id="MF_00379"/>
    </source>
</evidence>
<dbReference type="Pfam" id="PF10396">
    <property type="entry name" value="TrmE_N"/>
    <property type="match status" value="1"/>
</dbReference>
<dbReference type="Gene3D" id="3.40.50.300">
    <property type="entry name" value="P-loop containing nucleotide triphosphate hydrolases"/>
    <property type="match status" value="1"/>
</dbReference>
<feature type="binding site" evidence="6">
    <location>
        <position position="87"/>
    </location>
    <ligand>
        <name>(6S)-5-formyl-5,6,7,8-tetrahydrofolate</name>
        <dbReference type="ChEBI" id="CHEBI:57457"/>
    </ligand>
</feature>
<dbReference type="SUPFAM" id="SSF52540">
    <property type="entry name" value="P-loop containing nucleoside triphosphate hydrolases"/>
    <property type="match status" value="1"/>
</dbReference>
<feature type="binding site" evidence="6">
    <location>
        <position position="233"/>
    </location>
    <ligand>
        <name>K(+)</name>
        <dbReference type="ChEBI" id="CHEBI:29103"/>
    </ligand>
</feature>
<feature type="binding site" evidence="6">
    <location>
        <begin position="233"/>
        <end position="238"/>
    </location>
    <ligand>
        <name>GTP</name>
        <dbReference type="ChEBI" id="CHEBI:37565"/>
    </ligand>
</feature>
<dbReference type="CDD" id="cd04164">
    <property type="entry name" value="trmE"/>
    <property type="match status" value="1"/>
</dbReference>
<comment type="caution">
    <text evidence="6">Lacks conserved residue(s) required for the propagation of feature annotation.</text>
</comment>
<dbReference type="RefSeq" id="WP_123657318.1">
    <property type="nucleotide sequence ID" value="NZ_AYKG01000008.1"/>
</dbReference>
<dbReference type="Gene3D" id="3.30.1360.120">
    <property type="entry name" value="Probable tRNA modification gtpase trme, domain 1"/>
    <property type="match status" value="1"/>
</dbReference>
<feature type="binding site" evidence="6">
    <location>
        <position position="258"/>
    </location>
    <ligand>
        <name>Mg(2+)</name>
        <dbReference type="ChEBI" id="CHEBI:18420"/>
    </ligand>
</feature>
<keyword evidence="10" id="KW-1185">Reference proteome</keyword>
<dbReference type="EC" id="3.6.-.-" evidence="6"/>
<dbReference type="NCBIfam" id="TIGR00450">
    <property type="entry name" value="mnmE_trmE_thdF"/>
    <property type="match status" value="1"/>
</dbReference>
<comment type="cofactor">
    <cofactor evidence="6">
        <name>K(+)</name>
        <dbReference type="ChEBI" id="CHEBI:29103"/>
    </cofactor>
    <text evidence="6">Binds 1 potassium ion per subunit.</text>
</comment>
<comment type="caution">
    <text evidence="9">The sequence shown here is derived from an EMBL/GenBank/DDBJ whole genome shotgun (WGS) entry which is preliminary data.</text>
</comment>
<dbReference type="NCBIfam" id="NF003661">
    <property type="entry name" value="PRK05291.1-3"/>
    <property type="match status" value="1"/>
</dbReference>
<keyword evidence="6" id="KW-0479">Metal-binding</keyword>
<keyword evidence="2 6" id="KW-0819">tRNA processing</keyword>
<gene>
    <name evidence="6 9" type="primary">trmE</name>
    <name evidence="6 9" type="synonym">mnmE</name>
    <name evidence="9" type="synonym">thdF</name>
    <name evidence="9" type="ORF">SAJA_03830</name>
</gene>
<name>A0A423PZI8_9GAMM</name>
<dbReference type="PRINTS" id="PR00449">
    <property type="entry name" value="RASTRNSFRMNG"/>
</dbReference>
<feature type="binding site" evidence="6">
    <location>
        <begin position="252"/>
        <end position="258"/>
    </location>
    <ligand>
        <name>GTP</name>
        <dbReference type="ChEBI" id="CHEBI:37565"/>
    </ligand>
</feature>
<organism evidence="9 10">
    <name type="scientific">Salinisphaera japonica YTM-1</name>
    <dbReference type="NCBI Taxonomy" id="1209778"/>
    <lineage>
        <taxon>Bacteria</taxon>
        <taxon>Pseudomonadati</taxon>
        <taxon>Pseudomonadota</taxon>
        <taxon>Gammaproteobacteria</taxon>
        <taxon>Salinisphaerales</taxon>
        <taxon>Salinisphaeraceae</taxon>
        <taxon>Salinisphaera</taxon>
    </lineage>
</organism>
<dbReference type="SUPFAM" id="SSF103025">
    <property type="entry name" value="Folate-binding domain"/>
    <property type="match status" value="1"/>
</dbReference>
<dbReference type="PANTHER" id="PTHR42714:SF2">
    <property type="entry name" value="TRNA MODIFICATION GTPASE GTPBP3, MITOCHONDRIAL"/>
    <property type="match status" value="1"/>
</dbReference>
<protein>
    <recommendedName>
        <fullName evidence="6">tRNA modification GTPase MnmE</fullName>
        <ecNumber evidence="6">3.6.-.-</ecNumber>
    </recommendedName>
</protein>
<dbReference type="InterPro" id="IPR004520">
    <property type="entry name" value="GTPase_MnmE"/>
</dbReference>
<keyword evidence="6" id="KW-0378">Hydrolase</keyword>
<evidence type="ECO:0000256" key="1">
    <source>
        <dbReference type="ARBA" id="ARBA00011043"/>
    </source>
</evidence>
<dbReference type="FunCoup" id="A0A423PZI8">
    <property type="interactions" value="606"/>
</dbReference>
<dbReference type="Gene3D" id="1.20.120.430">
    <property type="entry name" value="tRNA modification GTPase MnmE domain 2"/>
    <property type="match status" value="1"/>
</dbReference>
<feature type="binding site" evidence="6">
    <location>
        <position position="460"/>
    </location>
    <ligand>
        <name>(6S)-5-formyl-5,6,7,8-tetrahydrofolate</name>
        <dbReference type="ChEBI" id="CHEBI:57457"/>
    </ligand>
</feature>
<keyword evidence="4 6" id="KW-0630">Potassium</keyword>
<dbReference type="EMBL" id="AYKG01000008">
    <property type="protein sequence ID" value="ROO30960.1"/>
    <property type="molecule type" value="Genomic_DNA"/>
</dbReference>
<feature type="binding site" evidence="6">
    <location>
        <begin position="277"/>
        <end position="280"/>
    </location>
    <ligand>
        <name>GTP</name>
        <dbReference type="ChEBI" id="CHEBI:37565"/>
    </ligand>
</feature>
<evidence type="ECO:0000259" key="8">
    <source>
        <dbReference type="PROSITE" id="PS51709"/>
    </source>
</evidence>
<evidence type="ECO:0000256" key="2">
    <source>
        <dbReference type="ARBA" id="ARBA00022694"/>
    </source>
</evidence>
<dbReference type="Pfam" id="PF12631">
    <property type="entry name" value="MnmE_helical"/>
    <property type="match status" value="1"/>
</dbReference>
<dbReference type="InterPro" id="IPR006073">
    <property type="entry name" value="GTP-bd"/>
</dbReference>
<sequence length="460" mass="48051">MSTVGRGQPSGDTIAALASGAGQAGVAVIRISGPAVPEIVTDLIGRLPRPRYAVLAAFFDDQEQAIDKGLVLYFPAPASFTGEHVAELHGHGSPILVDLLLQRLVALGARLAGPGEFSQRAFLNDKLSLDQAEAIADAIAAKSAVTARAAVRAVEGAFADEIEALVAELTALRVYTEAAIDFPDEEDVNFLGDGQILGRLDAIATDLAALRRAAGQGAGFRDGLRVVIVGRPNVGKSSLLNRLARRDSAIVTDIAGTTRDVLTEQLSIDGLPLTLIDTAGLRDTLDPVEAEGVRRARAEIDTADRVLLVIDDTAGLTRDDQALIDEFANLASGSGLTLIANKSDLSGQCPGACEIGGLPGVRVSAHSGEGFEALGQHLKHLAGLDDQAEPVFVARRRHLTALDAAARHLVDARQVLTVDAAGDLVAEELRLAQNALGEITGRVTSDDLLGEIFSSFCIGK</sequence>
<dbReference type="SUPFAM" id="SSF116878">
    <property type="entry name" value="TrmE connector domain"/>
    <property type="match status" value="1"/>
</dbReference>
<dbReference type="GO" id="GO:0003924">
    <property type="term" value="F:GTPase activity"/>
    <property type="evidence" value="ECO:0007669"/>
    <property type="project" value="UniProtKB-UniRule"/>
</dbReference>
<dbReference type="Proteomes" id="UP000285310">
    <property type="component" value="Unassembled WGS sequence"/>
</dbReference>
<dbReference type="GO" id="GO:0002098">
    <property type="term" value="P:tRNA wobble uridine modification"/>
    <property type="evidence" value="ECO:0007669"/>
    <property type="project" value="TreeGrafter"/>
</dbReference>
<dbReference type="PANTHER" id="PTHR42714">
    <property type="entry name" value="TRNA MODIFICATION GTPASE GTPBP3"/>
    <property type="match status" value="1"/>
</dbReference>
<keyword evidence="6" id="KW-0963">Cytoplasm</keyword>
<proteinExistence type="inferred from homology"/>
<keyword evidence="6" id="KW-0460">Magnesium</keyword>
<dbReference type="PROSITE" id="PS51709">
    <property type="entry name" value="G_TRME"/>
    <property type="match status" value="1"/>
</dbReference>
<dbReference type="InterPro" id="IPR031168">
    <property type="entry name" value="G_TrmE"/>
</dbReference>
<keyword evidence="3 6" id="KW-0547">Nucleotide-binding</keyword>
<feature type="binding site" evidence="6">
    <location>
        <position position="126"/>
    </location>
    <ligand>
        <name>(6S)-5-formyl-5,6,7,8-tetrahydrofolate</name>
        <dbReference type="ChEBI" id="CHEBI:57457"/>
    </ligand>
</feature>
<accession>A0A423PZI8</accession>
<dbReference type="InterPro" id="IPR027266">
    <property type="entry name" value="TrmE/GcvT-like"/>
</dbReference>
<evidence type="ECO:0000256" key="3">
    <source>
        <dbReference type="ARBA" id="ARBA00022741"/>
    </source>
</evidence>
<keyword evidence="5 6" id="KW-0342">GTP-binding</keyword>
<dbReference type="InterPro" id="IPR025867">
    <property type="entry name" value="MnmE_helical"/>
</dbReference>
<reference evidence="9 10" key="1">
    <citation type="submission" date="2013-10" db="EMBL/GenBank/DDBJ databases">
        <title>Salinisphaera japonica YTM-1 Genome Sequencing.</title>
        <authorList>
            <person name="Lai Q."/>
            <person name="Li C."/>
            <person name="Shao Z."/>
        </authorList>
    </citation>
    <scope>NUCLEOTIDE SEQUENCE [LARGE SCALE GENOMIC DNA]</scope>
    <source>
        <strain evidence="9 10">YTM-1</strain>
    </source>
</reference>
<feature type="binding site" evidence="6">
    <location>
        <position position="252"/>
    </location>
    <ligand>
        <name>K(+)</name>
        <dbReference type="ChEBI" id="CHEBI:29103"/>
    </ligand>
</feature>
<feature type="binding site" evidence="6">
    <location>
        <position position="30"/>
    </location>
    <ligand>
        <name>(6S)-5-formyl-5,6,7,8-tetrahydrofolate</name>
        <dbReference type="ChEBI" id="CHEBI:57457"/>
    </ligand>
</feature>
<evidence type="ECO:0000256" key="4">
    <source>
        <dbReference type="ARBA" id="ARBA00022958"/>
    </source>
</evidence>
<feature type="domain" description="TrmE-type G" evidence="8">
    <location>
        <begin position="223"/>
        <end position="383"/>
    </location>
</feature>
<dbReference type="InterPro" id="IPR027368">
    <property type="entry name" value="MnmE_dom2"/>
</dbReference>
<dbReference type="OrthoDB" id="9805918at2"/>
<dbReference type="GO" id="GO:0030488">
    <property type="term" value="P:tRNA methylation"/>
    <property type="evidence" value="ECO:0007669"/>
    <property type="project" value="TreeGrafter"/>
</dbReference>
<dbReference type="NCBIfam" id="TIGR00231">
    <property type="entry name" value="small_GTP"/>
    <property type="match status" value="1"/>
</dbReference>
<evidence type="ECO:0000313" key="10">
    <source>
        <dbReference type="Proteomes" id="UP000285310"/>
    </source>
</evidence>
<dbReference type="HAMAP" id="MF_00379">
    <property type="entry name" value="GTPase_MnmE"/>
    <property type="match status" value="1"/>
</dbReference>
<dbReference type="GO" id="GO:0005525">
    <property type="term" value="F:GTP binding"/>
    <property type="evidence" value="ECO:0007669"/>
    <property type="project" value="UniProtKB-UniRule"/>
</dbReference>
<feature type="binding site" evidence="6">
    <location>
        <position position="254"/>
    </location>
    <ligand>
        <name>K(+)</name>
        <dbReference type="ChEBI" id="CHEBI:29103"/>
    </ligand>
</feature>
<dbReference type="GO" id="GO:0005829">
    <property type="term" value="C:cytosol"/>
    <property type="evidence" value="ECO:0007669"/>
    <property type="project" value="TreeGrafter"/>
</dbReference>
<dbReference type="InParanoid" id="A0A423PZI8"/>
<comment type="similarity">
    <text evidence="1 6 7">Belongs to the TRAFAC class TrmE-Era-EngA-EngB-Septin-like GTPase superfamily. TrmE GTPase family.</text>
</comment>
<dbReference type="CDD" id="cd14858">
    <property type="entry name" value="TrmE_N"/>
    <property type="match status" value="1"/>
</dbReference>
<feature type="binding site" evidence="6">
    <location>
        <position position="257"/>
    </location>
    <ligand>
        <name>K(+)</name>
        <dbReference type="ChEBI" id="CHEBI:29103"/>
    </ligand>
</feature>
<dbReference type="InterPro" id="IPR018948">
    <property type="entry name" value="GTP-bd_TrmE_N"/>
</dbReference>
<comment type="subunit">
    <text evidence="6">Homodimer. Heterotetramer of two MnmE and two MnmG subunits.</text>
</comment>
<dbReference type="InterPro" id="IPR005225">
    <property type="entry name" value="Small_GTP-bd"/>
</dbReference>
<evidence type="ECO:0000256" key="5">
    <source>
        <dbReference type="ARBA" id="ARBA00023134"/>
    </source>
</evidence>
<evidence type="ECO:0000256" key="7">
    <source>
        <dbReference type="RuleBase" id="RU003313"/>
    </source>
</evidence>
<dbReference type="Pfam" id="PF01926">
    <property type="entry name" value="MMR_HSR1"/>
    <property type="match status" value="1"/>
</dbReference>